<dbReference type="SUPFAM" id="SSF51735">
    <property type="entry name" value="NAD(P)-binding Rossmann-fold domains"/>
    <property type="match status" value="1"/>
</dbReference>
<dbReference type="InterPro" id="IPR036291">
    <property type="entry name" value="NAD(P)-bd_dom_sf"/>
</dbReference>
<dbReference type="PRINTS" id="PR00081">
    <property type="entry name" value="GDHRDH"/>
</dbReference>
<dbReference type="FunCoup" id="K3X8X0">
    <property type="interactions" value="10"/>
</dbReference>
<protein>
    <submittedName>
        <fullName evidence="2">Uncharacterized protein</fullName>
    </submittedName>
</protein>
<sequence length="308" mass="33844">MSGLWSSAHCAAAPWDGSQIPTQRGRVAVITGANSGIGLEAAHKLAERGATVVLACQSESRGREAEASIRKHLQQLELHEDDDGEGGLVVFMQVDIGDSKSIYAFAKKFRERFDRLDLLVNNAGVSMPATKFTADGLESQFGVNHIGAFYLTRLLFDTLQRAPEARVVAVSSIAHRSANIDFRTIAKGDDASWADFRGYANSKMANLLFTYELDRCLRTKRIRNVKAWVMLKILLALPFNTIEMGALPILYAATAESVASGEYYGPSRWGNRLGYPAREISTPASHSEADAKTLWTLSEKLLETKFDV</sequence>
<dbReference type="OMA" id="RTNIANN"/>
<dbReference type="GO" id="GO:0016491">
    <property type="term" value="F:oxidoreductase activity"/>
    <property type="evidence" value="ECO:0007669"/>
    <property type="project" value="UniProtKB-KW"/>
</dbReference>
<evidence type="ECO:0000313" key="2">
    <source>
        <dbReference type="EnsemblProtists" id="PYU1_T013669"/>
    </source>
</evidence>
<reference evidence="3" key="1">
    <citation type="journal article" date="2010" name="Genome Biol.">
        <title>Genome sequence of the necrotrophic plant pathogen Pythium ultimum reveals original pathogenicity mechanisms and effector repertoire.</title>
        <authorList>
            <person name="Levesque C.A."/>
            <person name="Brouwer H."/>
            <person name="Cano L."/>
            <person name="Hamilton J.P."/>
            <person name="Holt C."/>
            <person name="Huitema E."/>
            <person name="Raffaele S."/>
            <person name="Robideau G.P."/>
            <person name="Thines M."/>
            <person name="Win J."/>
            <person name="Zerillo M.M."/>
            <person name="Beakes G.W."/>
            <person name="Boore J.L."/>
            <person name="Busam D."/>
            <person name="Dumas B."/>
            <person name="Ferriera S."/>
            <person name="Fuerstenberg S.I."/>
            <person name="Gachon C.M."/>
            <person name="Gaulin E."/>
            <person name="Govers F."/>
            <person name="Grenville-Briggs L."/>
            <person name="Horner N."/>
            <person name="Hostetler J."/>
            <person name="Jiang R.H."/>
            <person name="Johnson J."/>
            <person name="Krajaejun T."/>
            <person name="Lin H."/>
            <person name="Meijer H.J."/>
            <person name="Moore B."/>
            <person name="Morris P."/>
            <person name="Phuntmart V."/>
            <person name="Puiu D."/>
            <person name="Shetty J."/>
            <person name="Stajich J.E."/>
            <person name="Tripathy S."/>
            <person name="Wawra S."/>
            <person name="van West P."/>
            <person name="Whitty B.R."/>
            <person name="Coutinho P.M."/>
            <person name="Henrissat B."/>
            <person name="Martin F."/>
            <person name="Thomas P.D."/>
            <person name="Tyler B.M."/>
            <person name="De Vries R.P."/>
            <person name="Kamoun S."/>
            <person name="Yandell M."/>
            <person name="Tisserat N."/>
            <person name="Buell C.R."/>
        </authorList>
    </citation>
    <scope>NUCLEOTIDE SEQUENCE</scope>
    <source>
        <strain evidence="3">DAOM:BR144</strain>
    </source>
</reference>
<dbReference type="VEuPathDB" id="FungiDB:PYU1_G013640"/>
<dbReference type="Pfam" id="PF00106">
    <property type="entry name" value="adh_short"/>
    <property type="match status" value="1"/>
</dbReference>
<dbReference type="eggNOG" id="KOG1208">
    <property type="taxonomic scope" value="Eukaryota"/>
</dbReference>
<dbReference type="Proteomes" id="UP000019132">
    <property type="component" value="Unassembled WGS sequence"/>
</dbReference>
<accession>K3X8X0</accession>
<name>K3X8X0_GLOUD</name>
<dbReference type="AlphaFoldDB" id="K3X8X0"/>
<dbReference type="PANTHER" id="PTHR43157:SF31">
    <property type="entry name" value="PHOSPHATIDYLINOSITOL-GLYCAN BIOSYNTHESIS CLASS F PROTEIN"/>
    <property type="match status" value="1"/>
</dbReference>
<reference evidence="3" key="2">
    <citation type="submission" date="2010-04" db="EMBL/GenBank/DDBJ databases">
        <authorList>
            <person name="Buell R."/>
            <person name="Hamilton J."/>
            <person name="Hostetler J."/>
        </authorList>
    </citation>
    <scope>NUCLEOTIDE SEQUENCE [LARGE SCALE GENOMIC DNA]</scope>
    <source>
        <strain evidence="3">DAOM:BR144</strain>
    </source>
</reference>
<dbReference type="InterPro" id="IPR002347">
    <property type="entry name" value="SDR_fam"/>
</dbReference>
<dbReference type="EMBL" id="GL376586">
    <property type="status" value="NOT_ANNOTATED_CDS"/>
    <property type="molecule type" value="Genomic_DNA"/>
</dbReference>
<dbReference type="Gene3D" id="3.40.50.720">
    <property type="entry name" value="NAD(P)-binding Rossmann-like Domain"/>
    <property type="match status" value="1"/>
</dbReference>
<dbReference type="HOGENOM" id="CLU_010194_44_2_1"/>
<dbReference type="EnsemblProtists" id="PYU1_T013669">
    <property type="protein sequence ID" value="PYU1_T013669"/>
    <property type="gene ID" value="PYU1_G013640"/>
</dbReference>
<keyword evidence="3" id="KW-1185">Reference proteome</keyword>
<dbReference type="STRING" id="431595.K3X8X0"/>
<dbReference type="PANTHER" id="PTHR43157">
    <property type="entry name" value="PHOSPHATIDYLINOSITOL-GLYCAN BIOSYNTHESIS CLASS F PROTEIN-RELATED"/>
    <property type="match status" value="1"/>
</dbReference>
<reference evidence="2" key="3">
    <citation type="submission" date="2015-02" db="UniProtKB">
        <authorList>
            <consortium name="EnsemblProtists"/>
        </authorList>
    </citation>
    <scope>IDENTIFICATION</scope>
    <source>
        <strain evidence="2">DAOM BR144</strain>
    </source>
</reference>
<evidence type="ECO:0000313" key="3">
    <source>
        <dbReference type="Proteomes" id="UP000019132"/>
    </source>
</evidence>
<dbReference type="InParanoid" id="K3X8X0"/>
<organism evidence="2 3">
    <name type="scientific">Globisporangium ultimum (strain ATCC 200006 / CBS 805.95 / DAOM BR144)</name>
    <name type="common">Pythium ultimum</name>
    <dbReference type="NCBI Taxonomy" id="431595"/>
    <lineage>
        <taxon>Eukaryota</taxon>
        <taxon>Sar</taxon>
        <taxon>Stramenopiles</taxon>
        <taxon>Oomycota</taxon>
        <taxon>Peronosporomycetes</taxon>
        <taxon>Pythiales</taxon>
        <taxon>Pythiaceae</taxon>
        <taxon>Globisporangium</taxon>
    </lineage>
</organism>
<keyword evidence="1" id="KW-0560">Oxidoreductase</keyword>
<evidence type="ECO:0000256" key="1">
    <source>
        <dbReference type="ARBA" id="ARBA00023002"/>
    </source>
</evidence>
<proteinExistence type="predicted"/>